<evidence type="ECO:0000256" key="1">
    <source>
        <dbReference type="SAM" id="MobiDB-lite"/>
    </source>
</evidence>
<accession>A0ABW2AYN9</accession>
<evidence type="ECO:0000313" key="3">
    <source>
        <dbReference type="Proteomes" id="UP001596356"/>
    </source>
</evidence>
<dbReference type="EMBL" id="JBHSWJ010000002">
    <property type="protein sequence ID" value="MFC6715641.1"/>
    <property type="molecule type" value="Genomic_DNA"/>
</dbReference>
<protein>
    <submittedName>
        <fullName evidence="2">Uncharacterized protein</fullName>
    </submittedName>
</protein>
<feature type="region of interest" description="Disordered" evidence="1">
    <location>
        <begin position="1"/>
        <end position="53"/>
    </location>
</feature>
<proteinExistence type="predicted"/>
<dbReference type="RefSeq" id="WP_377824900.1">
    <property type="nucleotide sequence ID" value="NZ_JBHSWJ010000002.1"/>
</dbReference>
<sequence>MERLPHPVTGVLMTSPATPGDGWPGDHATPGRRRPSPPSTYADRRLTPATSPT</sequence>
<reference evidence="3" key="1">
    <citation type="journal article" date="2019" name="Int. J. Syst. Evol. Microbiol.">
        <title>The Global Catalogue of Microorganisms (GCM) 10K type strain sequencing project: providing services to taxonomists for standard genome sequencing and annotation.</title>
        <authorList>
            <consortium name="The Broad Institute Genomics Platform"/>
            <consortium name="The Broad Institute Genome Sequencing Center for Infectious Disease"/>
            <person name="Wu L."/>
            <person name="Ma J."/>
        </authorList>
    </citation>
    <scope>NUCLEOTIDE SEQUENCE [LARGE SCALE GENOMIC DNA]</scope>
    <source>
        <strain evidence="3">NBRC 106593</strain>
    </source>
</reference>
<organism evidence="2 3">
    <name type="scientific">Branchiibius cervicis</name>
    <dbReference type="NCBI Taxonomy" id="908252"/>
    <lineage>
        <taxon>Bacteria</taxon>
        <taxon>Bacillati</taxon>
        <taxon>Actinomycetota</taxon>
        <taxon>Actinomycetes</taxon>
        <taxon>Micrococcales</taxon>
        <taxon>Dermacoccaceae</taxon>
        <taxon>Branchiibius</taxon>
    </lineage>
</organism>
<gene>
    <name evidence="2" type="ORF">ACFQBT_18165</name>
</gene>
<comment type="caution">
    <text evidence="2">The sequence shown here is derived from an EMBL/GenBank/DDBJ whole genome shotgun (WGS) entry which is preliminary data.</text>
</comment>
<evidence type="ECO:0000313" key="2">
    <source>
        <dbReference type="EMBL" id="MFC6715641.1"/>
    </source>
</evidence>
<dbReference type="Proteomes" id="UP001596356">
    <property type="component" value="Unassembled WGS sequence"/>
</dbReference>
<name>A0ABW2AYN9_9MICO</name>
<keyword evidence="3" id="KW-1185">Reference proteome</keyword>